<dbReference type="SUPFAM" id="SSF58104">
    <property type="entry name" value="Methyl-accepting chemotaxis protein (MCP) signaling domain"/>
    <property type="match status" value="1"/>
</dbReference>
<feature type="domain" description="HAMP" evidence="8">
    <location>
        <begin position="405"/>
        <end position="457"/>
    </location>
</feature>
<dbReference type="PROSITE" id="PS50885">
    <property type="entry name" value="HAMP"/>
    <property type="match status" value="2"/>
</dbReference>
<comment type="caution">
    <text evidence="9">The sequence shown here is derived from an EMBL/GenBank/DDBJ whole genome shotgun (WGS) entry which is preliminary data.</text>
</comment>
<gene>
    <name evidence="9" type="ORF">HNQ75_000548</name>
</gene>
<accession>A0A7W9YUQ1</accession>
<dbReference type="InterPro" id="IPR004090">
    <property type="entry name" value="Chemotax_Me-accpt_rcpt"/>
</dbReference>
<dbReference type="SUPFAM" id="SSF158472">
    <property type="entry name" value="HAMP domain-like"/>
    <property type="match status" value="1"/>
</dbReference>
<dbReference type="InterPro" id="IPR051310">
    <property type="entry name" value="MCP_chemotaxis"/>
</dbReference>
<dbReference type="Pfam" id="PF00015">
    <property type="entry name" value="MCPsignal"/>
    <property type="match status" value="1"/>
</dbReference>
<feature type="domain" description="HAMP" evidence="8">
    <location>
        <begin position="323"/>
        <end position="376"/>
    </location>
</feature>
<sequence length="767" mass="81752">MTLIQRLSFRQSLTILTVAPLAAAISFGGWLTYEVYKERSAAQNAVLLERVARAGGKLAVLVPAESGATADQRPAARKATDETKDALLKAYDDVLAAGFNDPALAAFVENFKERFARIPGYRQEVDAGTASSISALQVLQPAVAAGAEITRRAGAMSEDSDFARAAAGYYAMMQVGDGYQMLNRLAGEYAKGPLGMEAMKMFMRSAGLLAAYTAPFRESVPADILAEYDGFFASASGQTVERVRGLMAKNEAYTPAPGEVDLWVKANLDRRAFVSALTDRTGDRMTQLVQEKLSSATTYLTVLAASMLFFVACVIALSFAVTRNFSRTLTGIGDRMKTLADGDTARTIPYVERRDEIGGMARSVEVFRQAAIRNAELEAEQAHGREQAERDRVEMQRRAEEEAEQRLNQATGALAAGLRRLASGDMLCEIEQPFASQFEPLRNDFNTSVSQLRQALASVGNSVSTVTGGSREISEASDNLSRRTEQQAASLEETAAALEEITSNVSATSRRTDEARQVVRDARARADQSGQVVRNAVAAMERIEHSSKQIGQIISVIDEIAFQTNLLALNAGVEAARAGEAGKGFAVVAQEVRELAQRSAKAAKEIQSLIDNSALAVGEGVRLVNDTGEGLGVIEQLVQAINTHMDAIATAAQEQAVGLTQVNTAVNHMDQATQQNAAMVEEMNAAGANLAQESATLNALLSQFKVGNAVQDLRTTAGRMGAPATPAAAARATVPLPTASAKPRPAVRASASGAALAQAPSDDWQEF</sequence>
<feature type="domain" description="Methyl-accepting transducer" evidence="7">
    <location>
        <begin position="462"/>
        <end position="691"/>
    </location>
</feature>
<dbReference type="PANTHER" id="PTHR43531:SF11">
    <property type="entry name" value="METHYL-ACCEPTING CHEMOTAXIS PROTEIN 3"/>
    <property type="match status" value="1"/>
</dbReference>
<dbReference type="InterPro" id="IPR004089">
    <property type="entry name" value="MCPsignal_dom"/>
</dbReference>
<comment type="subcellular location">
    <subcellularLocation>
        <location evidence="1">Membrane</location>
    </subcellularLocation>
</comment>
<organism evidence="9 10">
    <name type="scientific">Pseudorhizobium flavum</name>
    <dbReference type="NCBI Taxonomy" id="1335061"/>
    <lineage>
        <taxon>Bacteria</taxon>
        <taxon>Pseudomonadati</taxon>
        <taxon>Pseudomonadota</taxon>
        <taxon>Alphaproteobacteria</taxon>
        <taxon>Hyphomicrobiales</taxon>
        <taxon>Rhizobiaceae</taxon>
        <taxon>Rhizobium/Agrobacterium group</taxon>
        <taxon>Pseudorhizobium</taxon>
    </lineage>
</organism>
<feature type="transmembrane region" description="Helical" evidence="6">
    <location>
        <begin position="12"/>
        <end position="33"/>
    </location>
</feature>
<evidence type="ECO:0000313" key="9">
    <source>
        <dbReference type="EMBL" id="MBB6178605.1"/>
    </source>
</evidence>
<dbReference type="Gene3D" id="1.10.287.950">
    <property type="entry name" value="Methyl-accepting chemotaxis protein"/>
    <property type="match status" value="1"/>
</dbReference>
<keyword evidence="4" id="KW-0807">Transducer</keyword>
<dbReference type="Pfam" id="PF08376">
    <property type="entry name" value="NIT"/>
    <property type="match status" value="1"/>
</dbReference>
<dbReference type="PRINTS" id="PR00260">
    <property type="entry name" value="CHEMTRNSDUCR"/>
</dbReference>
<dbReference type="SMART" id="SM00283">
    <property type="entry name" value="MA"/>
    <property type="match status" value="1"/>
</dbReference>
<feature type="compositionally biased region" description="Basic and acidic residues" evidence="5">
    <location>
        <begin position="380"/>
        <end position="400"/>
    </location>
</feature>
<dbReference type="InterPro" id="IPR013587">
    <property type="entry name" value="Nitrate/nitrite_sensing"/>
</dbReference>
<feature type="compositionally biased region" description="Low complexity" evidence="5">
    <location>
        <begin position="726"/>
        <end position="761"/>
    </location>
</feature>
<comment type="similarity">
    <text evidence="3">Belongs to the methyl-accepting chemotaxis (MCP) protein family.</text>
</comment>
<dbReference type="PANTHER" id="PTHR43531">
    <property type="entry name" value="PROTEIN ICFG"/>
    <property type="match status" value="1"/>
</dbReference>
<dbReference type="FunFam" id="1.10.287.950:FF:000001">
    <property type="entry name" value="Methyl-accepting chemotaxis sensory transducer"/>
    <property type="match status" value="1"/>
</dbReference>
<dbReference type="CDD" id="cd11386">
    <property type="entry name" value="MCP_signal"/>
    <property type="match status" value="1"/>
</dbReference>
<keyword evidence="6" id="KW-0472">Membrane</keyword>
<evidence type="ECO:0000256" key="4">
    <source>
        <dbReference type="PROSITE-ProRule" id="PRU00284"/>
    </source>
</evidence>
<feature type="transmembrane region" description="Helical" evidence="6">
    <location>
        <begin position="299"/>
        <end position="321"/>
    </location>
</feature>
<evidence type="ECO:0000256" key="6">
    <source>
        <dbReference type="SAM" id="Phobius"/>
    </source>
</evidence>
<dbReference type="GO" id="GO:0016020">
    <property type="term" value="C:membrane"/>
    <property type="evidence" value="ECO:0007669"/>
    <property type="project" value="UniProtKB-SubCell"/>
</dbReference>
<dbReference type="RefSeq" id="WP_077546637.1">
    <property type="nucleotide sequence ID" value="NZ_JACHEJ010000001.1"/>
</dbReference>
<keyword evidence="6" id="KW-1133">Transmembrane helix</keyword>
<evidence type="ECO:0000313" key="10">
    <source>
        <dbReference type="Proteomes" id="UP000535501"/>
    </source>
</evidence>
<reference evidence="9 10" key="1">
    <citation type="submission" date="2020-08" db="EMBL/GenBank/DDBJ databases">
        <title>Genomic Encyclopedia of Type Strains, Phase IV (KMG-IV): sequencing the most valuable type-strain genomes for metagenomic binning, comparative biology and taxonomic classification.</title>
        <authorList>
            <person name="Goeker M."/>
        </authorList>
    </citation>
    <scope>NUCLEOTIDE SEQUENCE [LARGE SCALE GENOMIC DNA]</scope>
    <source>
        <strain evidence="9 10">DSM 102134</strain>
    </source>
</reference>
<evidence type="ECO:0000259" key="8">
    <source>
        <dbReference type="PROSITE" id="PS50885"/>
    </source>
</evidence>
<dbReference type="GO" id="GO:0004888">
    <property type="term" value="F:transmembrane signaling receptor activity"/>
    <property type="evidence" value="ECO:0007669"/>
    <property type="project" value="InterPro"/>
</dbReference>
<dbReference type="EMBL" id="JACHEJ010000001">
    <property type="protein sequence ID" value="MBB6178605.1"/>
    <property type="molecule type" value="Genomic_DNA"/>
</dbReference>
<dbReference type="SMART" id="SM00304">
    <property type="entry name" value="HAMP"/>
    <property type="match status" value="2"/>
</dbReference>
<dbReference type="PROSITE" id="PS50111">
    <property type="entry name" value="CHEMOTAXIS_TRANSDUC_2"/>
    <property type="match status" value="1"/>
</dbReference>
<keyword evidence="2" id="KW-0145">Chemotaxis</keyword>
<name>A0A7W9YUQ1_9HYPH</name>
<dbReference type="InterPro" id="IPR003660">
    <property type="entry name" value="HAMP_dom"/>
</dbReference>
<feature type="region of interest" description="Disordered" evidence="5">
    <location>
        <begin position="726"/>
        <end position="767"/>
    </location>
</feature>
<keyword evidence="10" id="KW-1185">Reference proteome</keyword>
<dbReference type="Pfam" id="PF00672">
    <property type="entry name" value="HAMP"/>
    <property type="match status" value="1"/>
</dbReference>
<dbReference type="GO" id="GO:0006935">
    <property type="term" value="P:chemotaxis"/>
    <property type="evidence" value="ECO:0007669"/>
    <property type="project" value="UniProtKB-KW"/>
</dbReference>
<dbReference type="AlphaFoldDB" id="A0A7W9YUQ1"/>
<proteinExistence type="inferred from homology"/>
<evidence type="ECO:0000256" key="3">
    <source>
        <dbReference type="ARBA" id="ARBA00029447"/>
    </source>
</evidence>
<evidence type="ECO:0000256" key="1">
    <source>
        <dbReference type="ARBA" id="ARBA00004370"/>
    </source>
</evidence>
<protein>
    <submittedName>
        <fullName evidence="9">Methyl-accepting chemotaxis protein</fullName>
    </submittedName>
</protein>
<dbReference type="Proteomes" id="UP000535501">
    <property type="component" value="Unassembled WGS sequence"/>
</dbReference>
<evidence type="ECO:0000259" key="7">
    <source>
        <dbReference type="PROSITE" id="PS50111"/>
    </source>
</evidence>
<evidence type="ECO:0000256" key="5">
    <source>
        <dbReference type="SAM" id="MobiDB-lite"/>
    </source>
</evidence>
<feature type="region of interest" description="Disordered" evidence="5">
    <location>
        <begin position="379"/>
        <end position="406"/>
    </location>
</feature>
<dbReference type="Gene3D" id="6.10.340.10">
    <property type="match status" value="1"/>
</dbReference>
<evidence type="ECO:0000256" key="2">
    <source>
        <dbReference type="ARBA" id="ARBA00022500"/>
    </source>
</evidence>
<keyword evidence="6" id="KW-0812">Transmembrane</keyword>
<dbReference type="GO" id="GO:0007165">
    <property type="term" value="P:signal transduction"/>
    <property type="evidence" value="ECO:0007669"/>
    <property type="project" value="UniProtKB-KW"/>
</dbReference>